<proteinExistence type="predicted"/>
<evidence type="ECO:0000313" key="1">
    <source>
        <dbReference type="EMBL" id="RCN44632.1"/>
    </source>
</evidence>
<reference evidence="1 2" key="1">
    <citation type="submission" date="2014-10" db="EMBL/GenBank/DDBJ databases">
        <title>Draft genome of the hookworm Ancylostoma caninum.</title>
        <authorList>
            <person name="Mitreva M."/>
        </authorList>
    </citation>
    <scope>NUCLEOTIDE SEQUENCE [LARGE SCALE GENOMIC DNA]</scope>
    <source>
        <strain evidence="1 2">Baltimore</strain>
    </source>
</reference>
<dbReference type="EMBL" id="JOJR01000124">
    <property type="protein sequence ID" value="RCN44632.1"/>
    <property type="molecule type" value="Genomic_DNA"/>
</dbReference>
<keyword evidence="2" id="KW-1185">Reference proteome</keyword>
<dbReference type="STRING" id="29170.A0A368GJS8"/>
<dbReference type="AlphaFoldDB" id="A0A368GJS8"/>
<name>A0A368GJS8_ANCCA</name>
<gene>
    <name evidence="1" type="ORF">ANCCAN_09382</name>
</gene>
<protein>
    <submittedName>
        <fullName evidence="1">Uncharacterized protein</fullName>
    </submittedName>
</protein>
<evidence type="ECO:0000313" key="2">
    <source>
        <dbReference type="Proteomes" id="UP000252519"/>
    </source>
</evidence>
<organism evidence="1 2">
    <name type="scientific">Ancylostoma caninum</name>
    <name type="common">Dog hookworm</name>
    <dbReference type="NCBI Taxonomy" id="29170"/>
    <lineage>
        <taxon>Eukaryota</taxon>
        <taxon>Metazoa</taxon>
        <taxon>Ecdysozoa</taxon>
        <taxon>Nematoda</taxon>
        <taxon>Chromadorea</taxon>
        <taxon>Rhabditida</taxon>
        <taxon>Rhabditina</taxon>
        <taxon>Rhabditomorpha</taxon>
        <taxon>Strongyloidea</taxon>
        <taxon>Ancylostomatidae</taxon>
        <taxon>Ancylostomatinae</taxon>
        <taxon>Ancylostoma</taxon>
    </lineage>
</organism>
<dbReference type="Proteomes" id="UP000252519">
    <property type="component" value="Unassembled WGS sequence"/>
</dbReference>
<dbReference type="OrthoDB" id="10521446at2759"/>
<accession>A0A368GJS8</accession>
<sequence length="94" mass="10735">MMGRLSIVEQIEYPQANVTERLCEKTDLDSFKELVAMSTSLYYFFTFDPDYRNLEFASSALSSALQLMVNRSTTPAVELVDSILRFVNDPRVVV</sequence>
<comment type="caution">
    <text evidence="1">The sequence shown here is derived from an EMBL/GenBank/DDBJ whole genome shotgun (WGS) entry which is preliminary data.</text>
</comment>